<comment type="caution">
    <text evidence="9">The sequence shown here is derived from an EMBL/GenBank/DDBJ whole genome shotgun (WGS) entry which is preliminary data.</text>
</comment>
<feature type="region of interest" description="Disordered" evidence="5">
    <location>
        <begin position="718"/>
        <end position="749"/>
    </location>
</feature>
<dbReference type="AlphaFoldDB" id="A0A150HBN4"/>
<evidence type="ECO:0000256" key="4">
    <source>
        <dbReference type="ARBA" id="ARBA00023088"/>
    </source>
</evidence>
<protein>
    <recommendedName>
        <fullName evidence="8">Gram-positive cocci surface proteins LPxTG domain-containing protein</fullName>
    </recommendedName>
</protein>
<feature type="chain" id="PRO_5038879335" description="Gram-positive cocci surface proteins LPxTG domain-containing protein" evidence="7">
    <location>
        <begin position="28"/>
        <end position="927"/>
    </location>
</feature>
<feature type="domain" description="Gram-positive cocci surface proteins LPxTG" evidence="8">
    <location>
        <begin position="895"/>
        <end position="927"/>
    </location>
</feature>
<evidence type="ECO:0000256" key="1">
    <source>
        <dbReference type="ARBA" id="ARBA00022512"/>
    </source>
</evidence>
<feature type="compositionally biased region" description="Gly residues" evidence="5">
    <location>
        <begin position="731"/>
        <end position="743"/>
    </location>
</feature>
<dbReference type="Gene3D" id="2.130.10.10">
    <property type="entry name" value="YVTN repeat-like/Quinoprotein amine dehydrogenase"/>
    <property type="match status" value="1"/>
</dbReference>
<dbReference type="PATRIC" id="fig|479117.4.peg.614"/>
<evidence type="ECO:0000256" key="5">
    <source>
        <dbReference type="SAM" id="MobiDB-lite"/>
    </source>
</evidence>
<evidence type="ECO:0000256" key="7">
    <source>
        <dbReference type="SAM" id="SignalP"/>
    </source>
</evidence>
<dbReference type="EMBL" id="LQQC01000007">
    <property type="protein sequence ID" value="KXZ59060.1"/>
    <property type="molecule type" value="Genomic_DNA"/>
</dbReference>
<feature type="compositionally biased region" description="Low complexity" evidence="5">
    <location>
        <begin position="718"/>
        <end position="730"/>
    </location>
</feature>
<keyword evidence="4" id="KW-0572">Peptidoglycan-anchor</keyword>
<dbReference type="InterPro" id="IPR011044">
    <property type="entry name" value="Quino_amine_DH_bsu"/>
</dbReference>
<keyword evidence="6" id="KW-0472">Membrane</keyword>
<dbReference type="InterPro" id="IPR015943">
    <property type="entry name" value="WD40/YVTN_repeat-like_dom_sf"/>
</dbReference>
<dbReference type="RefSeq" id="WP_062020170.1">
    <property type="nucleotide sequence ID" value="NZ_LQQC01000007.1"/>
</dbReference>
<dbReference type="InterPro" id="IPR027372">
    <property type="entry name" value="Phytase-like_dom"/>
</dbReference>
<sequence>MKLTRLAPAVLAAGLIAGIGITPAVLSASGDTTPANAQTAASGASFARTATYPVYENRPDGVDIADETVAEISDISEDGKTMVYTDAAGKRIGFLDVSDPGSPKGLGTVSLATLGNADDEPTSVAVVGEYVLVVISETGKDYENPKGRVDVIKLSDHKKVGSYDLGGQPDSIAISPDGKRAAIAIENERDEDKGDGGLPQQPAGFVQTIKLEGDPASDWKPEPVRFHNEDGTPLPKVAEAGLDTPEDLEPEYVSINGRNQLAVTLQENNGVAIIDLNTNEITSVFSTGSVDLENVDAKKDKLIKPTDSLKSVPREPDAIAWIDDEHLATANEGDWKGGSRGWSVFDSSGKVVWDAGSSIEDIANRYGLHNNKRAEKKGPEIEGIATATMNGTRYAFVGSERSNFVAVYNVDNPAKPEFVQLLFTTNGPEGILPVENRNMLLVSSEVDEAKNGVRSAVNVYQLSDKKDPQPSIVADKSELGFSALGALTAHPTDAKTLYAASDSALAEGRVYTVDVSDKNAPARITDARSVMQDGKPAEGLDIEGISAREDGGFWIASEGKTGDKNAIHRTDGELNIKETISLPDDVAKHIGKWGLEGVDAIDDGKGGEYVYAAIQRPLWKDSEAKPLEGLEGDNIVRIGRYSTTDKTWEWFSYELDSADKDGDWIGLSELTVVDKNTLAVIERDKQNGPNAAIKRIMKVTLPDGAEAGGAVEADSADEAPIAGSGSAPGADGSGSGGAAGGAEEGAKPQKVKKAVAVDVLPKLQALNGWTQEKLEGFTIAADGEAYAVTDNDALDDATGETVFLRLGKVFGEDAPPAEEEPGDDNADGPSDDPTGGSEDGQEGGTSGDSGDAGSDGGADEAGDEPTDKAGDKATGNAGDKAGPKAKAPSSKGGALPRTGVSIAAALAAAAAFIGGGFGLRALARRRG</sequence>
<evidence type="ECO:0000313" key="10">
    <source>
        <dbReference type="Proteomes" id="UP000243589"/>
    </source>
</evidence>
<evidence type="ECO:0000256" key="3">
    <source>
        <dbReference type="ARBA" id="ARBA00022729"/>
    </source>
</evidence>
<dbReference type="InterPro" id="IPR052956">
    <property type="entry name" value="Mesenchyme-surface_protein"/>
</dbReference>
<dbReference type="PROSITE" id="PS50847">
    <property type="entry name" value="GRAM_POS_ANCHORING"/>
    <property type="match status" value="1"/>
</dbReference>
<gene>
    <name evidence="9" type="ORF">Bravens_00613</name>
</gene>
<dbReference type="Pfam" id="PF13449">
    <property type="entry name" value="Phytase-like"/>
    <property type="match status" value="1"/>
</dbReference>
<dbReference type="Proteomes" id="UP000243589">
    <property type="component" value="Unassembled WGS sequence"/>
</dbReference>
<accession>A0A150HBN4</accession>
<evidence type="ECO:0000256" key="2">
    <source>
        <dbReference type="ARBA" id="ARBA00022525"/>
    </source>
</evidence>
<dbReference type="PANTHER" id="PTHR46928">
    <property type="entry name" value="MESENCHYME-SPECIFIC CELL SURFACE GLYCOPROTEIN"/>
    <property type="match status" value="1"/>
</dbReference>
<keyword evidence="3 7" id="KW-0732">Signal</keyword>
<feature type="compositionally biased region" description="Acidic residues" evidence="5">
    <location>
        <begin position="815"/>
        <end position="830"/>
    </location>
</feature>
<feature type="signal peptide" evidence="7">
    <location>
        <begin position="1"/>
        <end position="27"/>
    </location>
</feature>
<evidence type="ECO:0000259" key="8">
    <source>
        <dbReference type="PROSITE" id="PS50847"/>
    </source>
</evidence>
<feature type="transmembrane region" description="Helical" evidence="6">
    <location>
        <begin position="900"/>
        <end position="923"/>
    </location>
</feature>
<keyword evidence="10" id="KW-1185">Reference proteome</keyword>
<keyword evidence="2" id="KW-0964">Secreted</keyword>
<reference evidence="9 10" key="1">
    <citation type="submission" date="2016-01" db="EMBL/GenBank/DDBJ databases">
        <title>Use of Whole Genome Sequencing to ascertain that Brevibacterium massiliense (Roux, Raoult 2009) is a later heterotypic synonym of Brevibacterium ravenspurgense (Mages 2008).</title>
        <authorList>
            <person name="Bernier A.-M."/>
            <person name="Burdz T."/>
            <person name="Huynh C."/>
            <person name="Pachecho A.L."/>
            <person name="Wiebe D."/>
            <person name="Bonner C."/>
            <person name="Bernard K."/>
        </authorList>
    </citation>
    <scope>NUCLEOTIDE SEQUENCE [LARGE SCALE GENOMIC DNA]</scope>
    <source>
        <strain evidence="9 10">CCUG56047</strain>
    </source>
</reference>
<dbReference type="PANTHER" id="PTHR46928:SF1">
    <property type="entry name" value="MESENCHYME-SPECIFIC CELL SURFACE GLYCOPROTEIN"/>
    <property type="match status" value="1"/>
</dbReference>
<keyword evidence="1" id="KW-0134">Cell wall</keyword>
<evidence type="ECO:0000313" key="9">
    <source>
        <dbReference type="EMBL" id="KXZ59060.1"/>
    </source>
</evidence>
<proteinExistence type="predicted"/>
<organism evidence="9 10">
    <name type="scientific">Brevibacterium ravenspurgense</name>
    <dbReference type="NCBI Taxonomy" id="479117"/>
    <lineage>
        <taxon>Bacteria</taxon>
        <taxon>Bacillati</taxon>
        <taxon>Actinomycetota</taxon>
        <taxon>Actinomycetes</taxon>
        <taxon>Micrococcales</taxon>
        <taxon>Brevibacteriaceae</taxon>
        <taxon>Brevibacterium</taxon>
    </lineage>
</organism>
<feature type="region of interest" description="Disordered" evidence="5">
    <location>
        <begin position="812"/>
        <end position="896"/>
    </location>
</feature>
<dbReference type="InterPro" id="IPR019931">
    <property type="entry name" value="LPXTG_anchor"/>
</dbReference>
<keyword evidence="6" id="KW-0812">Transmembrane</keyword>
<name>A0A150HBN4_9MICO</name>
<feature type="compositionally biased region" description="Low complexity" evidence="5">
    <location>
        <begin position="877"/>
        <end position="894"/>
    </location>
</feature>
<dbReference type="SUPFAM" id="SSF75011">
    <property type="entry name" value="3-carboxy-cis,cis-mucoante lactonizing enzyme"/>
    <property type="match status" value="1"/>
</dbReference>
<evidence type="ECO:0000256" key="6">
    <source>
        <dbReference type="SAM" id="Phobius"/>
    </source>
</evidence>
<keyword evidence="6" id="KW-1133">Transmembrane helix</keyword>
<dbReference type="SUPFAM" id="SSF50969">
    <property type="entry name" value="YVTN repeat-like/Quinoprotein amine dehydrogenase"/>
    <property type="match status" value="1"/>
</dbReference>